<evidence type="ECO:0000256" key="9">
    <source>
        <dbReference type="RuleBase" id="RU363043"/>
    </source>
</evidence>
<dbReference type="GO" id="GO:0005315">
    <property type="term" value="F:phosphate transmembrane transporter activity"/>
    <property type="evidence" value="ECO:0007669"/>
    <property type="project" value="InterPro"/>
</dbReference>
<dbReference type="Pfam" id="PF00528">
    <property type="entry name" value="BPD_transp_1"/>
    <property type="match status" value="1"/>
</dbReference>
<proteinExistence type="inferred from homology"/>
<dbReference type="NCBIfam" id="TIGR00974">
    <property type="entry name" value="3a0107s02c"/>
    <property type="match status" value="1"/>
</dbReference>
<dbReference type="PANTHER" id="PTHR43470:SF6">
    <property type="entry name" value="PHOSPHATE TRANSPORT SYSTEM PERMEASE PROTEIN PSTA"/>
    <property type="match status" value="1"/>
</dbReference>
<evidence type="ECO:0000256" key="4">
    <source>
        <dbReference type="ARBA" id="ARBA00022448"/>
    </source>
</evidence>
<comment type="subcellular location">
    <subcellularLocation>
        <location evidence="9">Cell inner membrane</location>
        <topology evidence="9">Multi-pass membrane protein</topology>
    </subcellularLocation>
    <subcellularLocation>
        <location evidence="1">Cell membrane</location>
        <topology evidence="1">Multi-pass membrane protein</topology>
    </subcellularLocation>
</comment>
<evidence type="ECO:0000313" key="11">
    <source>
        <dbReference type="EMBL" id="MBE8716865.1"/>
    </source>
</evidence>
<dbReference type="InterPro" id="IPR000515">
    <property type="entry name" value="MetI-like"/>
</dbReference>
<feature type="transmembrane region" description="Helical" evidence="9">
    <location>
        <begin position="278"/>
        <end position="307"/>
    </location>
</feature>
<keyword evidence="5 9" id="KW-1003">Cell membrane</keyword>
<evidence type="ECO:0000256" key="3">
    <source>
        <dbReference type="ARBA" id="ARBA00016864"/>
    </source>
</evidence>
<sequence length="530" mass="58711">MLMVFGLIAVIAVRGFGHFWTPALLQVTWTDESGSAETLLGRVLAREKIADHLRTGDGNNIKNNKPIQVLLGTANRDLASDTYRWLPEELLHAATVPADALIIERNRRGDFYGYPVALVHQGEVVLAAADEKFSEELTNYLQRYRLLQKQLHELERKQLAPLSEAMQTLAQQQNVVDKNGANASAVYRQQESEEQHAVFQQEYDSLYQQRAHWLAELSKDGLQVRTASGDELEIPLADILRVTWPNRMSLADRITDYTEKFVLFVSSAPRDANTAGGIFPAIFGTVVMVLVMSVLVTPFGVLAAIFLHEYARQGWFVRLVRISVYNLAGVPSIVYGIFGLGFFVYIVGGSIDRLFYESSLPAPVFGTPGLFWAALTMALLTLPVVIVSTEEGLSRIPVSIRHGSFALGATRTETIWKVVVPLATPAMMTGLILAVARAAGEVAPLMLVGVVKLAPALPIDGSFPYVHLDRKIMHLGYHIYDSGFQSANSDGTRSLVYASCLVLLLLIVMLNMTAIRIRNNLRRKYRDALE</sequence>
<evidence type="ECO:0000256" key="6">
    <source>
        <dbReference type="ARBA" id="ARBA00022692"/>
    </source>
</evidence>
<dbReference type="GO" id="GO:0005886">
    <property type="term" value="C:plasma membrane"/>
    <property type="evidence" value="ECO:0007669"/>
    <property type="project" value="UniProtKB-SubCell"/>
</dbReference>
<dbReference type="InterPro" id="IPR005672">
    <property type="entry name" value="Phosphate_PstA"/>
</dbReference>
<dbReference type="Gene3D" id="1.10.3720.10">
    <property type="entry name" value="MetI-like"/>
    <property type="match status" value="1"/>
</dbReference>
<organism evidence="11 12">
    <name type="scientific">Cellvibrio polysaccharolyticus</name>
    <dbReference type="NCBI Taxonomy" id="2082724"/>
    <lineage>
        <taxon>Bacteria</taxon>
        <taxon>Pseudomonadati</taxon>
        <taxon>Pseudomonadota</taxon>
        <taxon>Gammaproteobacteria</taxon>
        <taxon>Cellvibrionales</taxon>
        <taxon>Cellvibrionaceae</taxon>
        <taxon>Cellvibrio</taxon>
    </lineage>
</organism>
<evidence type="ECO:0000256" key="2">
    <source>
        <dbReference type="ARBA" id="ARBA00007069"/>
    </source>
</evidence>
<evidence type="ECO:0000256" key="1">
    <source>
        <dbReference type="ARBA" id="ARBA00004651"/>
    </source>
</evidence>
<feature type="transmembrane region" description="Helical" evidence="9">
    <location>
        <begin position="371"/>
        <end position="393"/>
    </location>
</feature>
<keyword evidence="4" id="KW-0813">Transport</keyword>
<feature type="transmembrane region" description="Helical" evidence="9">
    <location>
        <begin position="414"/>
        <end position="436"/>
    </location>
</feature>
<evidence type="ECO:0000256" key="7">
    <source>
        <dbReference type="ARBA" id="ARBA00022989"/>
    </source>
</evidence>
<feature type="transmembrane region" description="Helical" evidence="9">
    <location>
        <begin position="327"/>
        <end position="351"/>
    </location>
</feature>
<keyword evidence="8 9" id="KW-0472">Membrane</keyword>
<keyword evidence="12" id="KW-1185">Reference proteome</keyword>
<dbReference type="AlphaFoldDB" id="A0A928YTY6"/>
<name>A0A928YTY6_9GAMM</name>
<dbReference type="GO" id="GO:0035435">
    <property type="term" value="P:phosphate ion transmembrane transport"/>
    <property type="evidence" value="ECO:0007669"/>
    <property type="project" value="InterPro"/>
</dbReference>
<evidence type="ECO:0000256" key="8">
    <source>
        <dbReference type="ARBA" id="ARBA00023136"/>
    </source>
</evidence>
<dbReference type="PANTHER" id="PTHR43470">
    <property type="entry name" value="PHOSPHATE TRANSPORT SYSTEM PERMEASE PROTEIN PSTA-RELATED"/>
    <property type="match status" value="1"/>
</dbReference>
<evidence type="ECO:0000313" key="12">
    <source>
        <dbReference type="Proteomes" id="UP000652567"/>
    </source>
</evidence>
<dbReference type="InterPro" id="IPR035906">
    <property type="entry name" value="MetI-like_sf"/>
</dbReference>
<dbReference type="Proteomes" id="UP000652567">
    <property type="component" value="Unassembled WGS sequence"/>
</dbReference>
<comment type="caution">
    <text evidence="9">Lacks conserved residue(s) required for the propagation of feature annotation.</text>
</comment>
<comment type="similarity">
    <text evidence="2 9">Belongs to the binding-protein-dependent transport system permease family. CysTW subfamily.</text>
</comment>
<evidence type="ECO:0000256" key="5">
    <source>
        <dbReference type="ARBA" id="ARBA00022475"/>
    </source>
</evidence>
<feature type="domain" description="ABC transmembrane type-1" evidence="10">
    <location>
        <begin position="282"/>
        <end position="514"/>
    </location>
</feature>
<comment type="caution">
    <text evidence="11">The sequence shown here is derived from an EMBL/GenBank/DDBJ whole genome shotgun (WGS) entry which is preliminary data.</text>
</comment>
<dbReference type="EMBL" id="PRDL01000001">
    <property type="protein sequence ID" value="MBE8716865.1"/>
    <property type="molecule type" value="Genomic_DNA"/>
</dbReference>
<evidence type="ECO:0000259" key="10">
    <source>
        <dbReference type="PROSITE" id="PS50928"/>
    </source>
</evidence>
<gene>
    <name evidence="11" type="primary">pstA</name>
    <name evidence="11" type="ORF">C4F51_06635</name>
</gene>
<accession>A0A928YTY6</accession>
<keyword evidence="7 9" id="KW-1133">Transmembrane helix</keyword>
<dbReference type="SUPFAM" id="SSF161098">
    <property type="entry name" value="MetI-like"/>
    <property type="match status" value="1"/>
</dbReference>
<keyword evidence="6 9" id="KW-0812">Transmembrane</keyword>
<protein>
    <recommendedName>
        <fullName evidence="3 9">Phosphate transport system permease protein PstA</fullName>
    </recommendedName>
</protein>
<feature type="transmembrane region" description="Helical" evidence="9">
    <location>
        <begin position="495"/>
        <end position="517"/>
    </location>
</feature>
<dbReference type="CDD" id="cd06261">
    <property type="entry name" value="TM_PBP2"/>
    <property type="match status" value="1"/>
</dbReference>
<dbReference type="PROSITE" id="PS50928">
    <property type="entry name" value="ABC_TM1"/>
    <property type="match status" value="1"/>
</dbReference>
<reference evidence="11" key="1">
    <citation type="submission" date="2018-07" db="EMBL/GenBank/DDBJ databases">
        <title>Genome assembly of strain Ka43.</title>
        <authorList>
            <person name="Kukolya J."/>
            <person name="Nagy I."/>
            <person name="Horvath B."/>
            <person name="Toth A."/>
        </authorList>
    </citation>
    <scope>NUCLEOTIDE SEQUENCE</scope>
    <source>
        <strain evidence="11">KB43</strain>
    </source>
</reference>